<keyword evidence="3" id="KW-0732">Signal</keyword>
<feature type="domain" description="SRCR" evidence="8">
    <location>
        <begin position="346"/>
        <end position="440"/>
    </location>
</feature>
<dbReference type="InterPro" id="IPR036179">
    <property type="entry name" value="Ig-like_dom_sf"/>
</dbReference>
<dbReference type="PROSITE" id="PS00420">
    <property type="entry name" value="SRCR_1"/>
    <property type="match status" value="1"/>
</dbReference>
<evidence type="ECO:0000256" key="5">
    <source>
        <dbReference type="ARBA" id="ARBA00023157"/>
    </source>
</evidence>
<name>A0A3B5MKG2_9TELE</name>
<feature type="domain" description="SRCR" evidence="8">
    <location>
        <begin position="228"/>
        <end position="327"/>
    </location>
</feature>
<protein>
    <submittedName>
        <fullName evidence="10">Uncharacterized protein</fullName>
    </submittedName>
</protein>
<dbReference type="InterPro" id="IPR001190">
    <property type="entry name" value="SRCR"/>
</dbReference>
<reference evidence="10" key="1">
    <citation type="submission" date="2025-08" db="UniProtKB">
        <authorList>
            <consortium name="Ensembl"/>
        </authorList>
    </citation>
    <scope>IDENTIFICATION</scope>
</reference>
<feature type="disulfide bond" evidence="7">
    <location>
        <begin position="252"/>
        <end position="316"/>
    </location>
</feature>
<sequence length="578" mass="63265">HCASDHIDMEGVSDHCKSTKTRPSDGYCTGRVEIYHNGEWGTVCDDGWDNNDANVVCKQLGCGPPFIVHASAYFGEGTGKIWLDDVGCSGNEKSLSECYHRGFGTHNCEHVEDAGVTCYRKCIYSQQILPFQSCNGYVHLYHNWGWSVLSYNGFDMNAANVACRQMGCGPAISLSGYSSGSTLLPDLSCSGSEFSLMECQHSNSWTYQYGYYAYVYCSGLAQFLYYPVRLTGPSWCAGRVEIYYNAAWQTVCDDGWDLNDAQVVCSQLNCGVAVAAPHSAYFGKGRDKILLDDVACMGNETHLTRCSHRGYLDHNCSHSQDAGVICSGEKIICLLIVPHAFIAGLSRLIGPSRCSGRVEIFNNGSWGTVCNNSWDINEARVICRQLGCGTSLSVLHFGEGIGEINEVTCTGSERYLPECSYSRDGAQNCNHSQDAGVICSGNVFFLLNVLVKTCTYYRVERIITGDQSLHHFSGEIPKPNITLQPTGLVSWGQSISIVCNVMDGLNGSFTFTNPPGSVMQTVNSSNNSATFHIGQVTLGNEGLYQCQFQRTVSGEVFHTNFSDPVWLTGNYFLIALAI</sequence>
<dbReference type="PANTHER" id="PTHR48071">
    <property type="entry name" value="SRCR DOMAIN-CONTAINING PROTEIN"/>
    <property type="match status" value="1"/>
</dbReference>
<evidence type="ECO:0000259" key="9">
    <source>
        <dbReference type="PROSITE" id="PS50835"/>
    </source>
</evidence>
<dbReference type="Proteomes" id="UP000261380">
    <property type="component" value="Unplaced"/>
</dbReference>
<feature type="disulfide bond" evidence="7">
    <location>
        <begin position="409"/>
        <end position="419"/>
    </location>
</feature>
<dbReference type="PROSITE" id="PS50287">
    <property type="entry name" value="SRCR_2"/>
    <property type="match status" value="4"/>
</dbReference>
<dbReference type="Ensembl" id="ENSXCOT00000024361.1">
    <property type="protein sequence ID" value="ENSXCOP00000024075.1"/>
    <property type="gene ID" value="ENSXCOG00000017973.1"/>
</dbReference>
<feature type="domain" description="SRCR" evidence="8">
    <location>
        <begin position="120"/>
        <end position="218"/>
    </location>
</feature>
<dbReference type="InterPro" id="IPR036772">
    <property type="entry name" value="SRCR-like_dom_sf"/>
</dbReference>
<feature type="disulfide bond" evidence="7">
    <location>
        <begin position="44"/>
        <end position="108"/>
    </location>
</feature>
<dbReference type="GO" id="GO:0031638">
    <property type="term" value="P:zymogen activation"/>
    <property type="evidence" value="ECO:0007669"/>
    <property type="project" value="TreeGrafter"/>
</dbReference>
<keyword evidence="4" id="KW-0677">Repeat</keyword>
<organism evidence="10 11">
    <name type="scientific">Xiphophorus couchianus</name>
    <name type="common">Monterrey platyfish</name>
    <dbReference type="NCBI Taxonomy" id="32473"/>
    <lineage>
        <taxon>Eukaryota</taxon>
        <taxon>Metazoa</taxon>
        <taxon>Chordata</taxon>
        <taxon>Craniata</taxon>
        <taxon>Vertebrata</taxon>
        <taxon>Euteleostomi</taxon>
        <taxon>Actinopterygii</taxon>
        <taxon>Neopterygii</taxon>
        <taxon>Teleostei</taxon>
        <taxon>Neoteleostei</taxon>
        <taxon>Acanthomorphata</taxon>
        <taxon>Ovalentaria</taxon>
        <taxon>Atherinomorphae</taxon>
        <taxon>Cyprinodontiformes</taxon>
        <taxon>Poeciliidae</taxon>
        <taxon>Poeciliinae</taxon>
        <taxon>Xiphophorus</taxon>
    </lineage>
</organism>
<feature type="disulfide bond" evidence="7">
    <location>
        <begin position="296"/>
        <end position="306"/>
    </location>
</feature>
<evidence type="ECO:0000313" key="10">
    <source>
        <dbReference type="Ensembl" id="ENSXCOP00000024075.1"/>
    </source>
</evidence>
<dbReference type="Gene3D" id="2.60.40.10">
    <property type="entry name" value="Immunoglobulins"/>
    <property type="match status" value="1"/>
</dbReference>
<dbReference type="GO" id="GO:0004252">
    <property type="term" value="F:serine-type endopeptidase activity"/>
    <property type="evidence" value="ECO:0007669"/>
    <property type="project" value="TreeGrafter"/>
</dbReference>
<evidence type="ECO:0000256" key="3">
    <source>
        <dbReference type="ARBA" id="ARBA00022729"/>
    </source>
</evidence>
<comment type="subcellular location">
    <subcellularLocation>
        <location evidence="1">Secreted</location>
    </subcellularLocation>
</comment>
<dbReference type="InterPro" id="IPR013783">
    <property type="entry name" value="Ig-like_fold"/>
</dbReference>
<dbReference type="GO" id="GO:0005615">
    <property type="term" value="C:extracellular space"/>
    <property type="evidence" value="ECO:0007669"/>
    <property type="project" value="TreeGrafter"/>
</dbReference>
<evidence type="ECO:0000256" key="6">
    <source>
        <dbReference type="ARBA" id="ARBA00023180"/>
    </source>
</evidence>
<keyword evidence="6" id="KW-0325">Glycoprotein</keyword>
<evidence type="ECO:0000313" key="11">
    <source>
        <dbReference type="Proteomes" id="UP000261380"/>
    </source>
</evidence>
<feature type="domain" description="SRCR" evidence="8">
    <location>
        <begin position="21"/>
        <end position="119"/>
    </location>
</feature>
<dbReference type="SUPFAM" id="SSF48726">
    <property type="entry name" value="Immunoglobulin"/>
    <property type="match status" value="1"/>
</dbReference>
<reference evidence="10" key="2">
    <citation type="submission" date="2025-09" db="UniProtKB">
        <authorList>
            <consortium name="Ensembl"/>
        </authorList>
    </citation>
    <scope>IDENTIFICATION</scope>
</reference>
<feature type="domain" description="Ig-like" evidence="9">
    <location>
        <begin position="479"/>
        <end position="562"/>
    </location>
</feature>
<dbReference type="FunFam" id="3.10.250.10:FF:000006">
    <property type="entry name" value="neurotrypsin isoform X2"/>
    <property type="match status" value="2"/>
</dbReference>
<dbReference type="AlphaFoldDB" id="A0A3B5MKG2"/>
<feature type="disulfide bond" evidence="7">
    <location>
        <begin position="265"/>
        <end position="326"/>
    </location>
</feature>
<feature type="disulfide bond" evidence="7">
    <location>
        <begin position="57"/>
        <end position="118"/>
    </location>
</feature>
<dbReference type="GO" id="GO:0005886">
    <property type="term" value="C:plasma membrane"/>
    <property type="evidence" value="ECO:0007669"/>
    <property type="project" value="TreeGrafter"/>
</dbReference>
<evidence type="ECO:0000256" key="4">
    <source>
        <dbReference type="ARBA" id="ARBA00022737"/>
    </source>
</evidence>
<evidence type="ECO:0000256" key="2">
    <source>
        <dbReference type="ARBA" id="ARBA00022525"/>
    </source>
</evidence>
<dbReference type="GeneTree" id="ENSGT00950000183145"/>
<dbReference type="SMART" id="SM00202">
    <property type="entry name" value="SR"/>
    <property type="match status" value="4"/>
</dbReference>
<feature type="disulfide bond" evidence="7">
    <location>
        <begin position="88"/>
        <end position="98"/>
    </location>
</feature>
<dbReference type="FunFam" id="3.10.250.10:FF:000009">
    <property type="entry name" value="WC1"/>
    <property type="match status" value="1"/>
</dbReference>
<evidence type="ECO:0000259" key="8">
    <source>
        <dbReference type="PROSITE" id="PS50287"/>
    </source>
</evidence>
<dbReference type="PANTHER" id="PTHR48071:SF15">
    <property type="entry name" value="SRCR DOMAIN-CONTAINING PROTEIN"/>
    <property type="match status" value="1"/>
</dbReference>
<dbReference type="InterPro" id="IPR007110">
    <property type="entry name" value="Ig-like_dom"/>
</dbReference>
<keyword evidence="5 7" id="KW-1015">Disulfide bond</keyword>
<accession>A0A3B5MKG2</accession>
<dbReference type="Gene3D" id="3.10.250.10">
    <property type="entry name" value="SRCR-like domain"/>
    <property type="match status" value="4"/>
</dbReference>
<evidence type="ECO:0000256" key="1">
    <source>
        <dbReference type="ARBA" id="ARBA00004613"/>
    </source>
</evidence>
<dbReference type="SUPFAM" id="SSF56487">
    <property type="entry name" value="SRCR-like"/>
    <property type="match status" value="4"/>
</dbReference>
<keyword evidence="2" id="KW-0964">Secreted</keyword>
<feature type="disulfide bond" evidence="7">
    <location>
        <begin position="189"/>
        <end position="199"/>
    </location>
</feature>
<comment type="caution">
    <text evidence="7">Lacks conserved residue(s) required for the propagation of feature annotation.</text>
</comment>
<keyword evidence="11" id="KW-1185">Reference proteome</keyword>
<proteinExistence type="predicted"/>
<dbReference type="PROSITE" id="PS50835">
    <property type="entry name" value="IG_LIKE"/>
    <property type="match status" value="1"/>
</dbReference>
<dbReference type="PRINTS" id="PR00258">
    <property type="entry name" value="SPERACTRCPTR"/>
</dbReference>
<evidence type="ECO:0000256" key="7">
    <source>
        <dbReference type="PROSITE-ProRule" id="PRU00196"/>
    </source>
</evidence>
<dbReference type="Pfam" id="PF00530">
    <property type="entry name" value="SRCR"/>
    <property type="match status" value="4"/>
</dbReference>